<feature type="transmembrane region" description="Helical" evidence="1">
    <location>
        <begin position="362"/>
        <end position="381"/>
    </location>
</feature>
<keyword evidence="1" id="KW-1133">Transmembrane helix</keyword>
<dbReference type="AlphaFoldDB" id="A0AAN7B710"/>
<dbReference type="PROSITE" id="PS51257">
    <property type="entry name" value="PROKAR_LIPOPROTEIN"/>
    <property type="match status" value="1"/>
</dbReference>
<feature type="domain" description="DUF6536" evidence="2">
    <location>
        <begin position="9"/>
        <end position="127"/>
    </location>
</feature>
<keyword evidence="1" id="KW-0812">Transmembrane</keyword>
<evidence type="ECO:0000313" key="3">
    <source>
        <dbReference type="EMBL" id="KAK4215121.1"/>
    </source>
</evidence>
<dbReference type="InterPro" id="IPR046623">
    <property type="entry name" value="DUF6536"/>
</dbReference>
<dbReference type="PANTHER" id="PTHR35395">
    <property type="entry name" value="DUF6536 DOMAIN-CONTAINING PROTEIN"/>
    <property type="match status" value="1"/>
</dbReference>
<dbReference type="EMBL" id="MU858083">
    <property type="protein sequence ID" value="KAK4215121.1"/>
    <property type="molecule type" value="Genomic_DNA"/>
</dbReference>
<accession>A0AAN7B710</accession>
<reference evidence="3" key="2">
    <citation type="submission" date="2023-05" db="EMBL/GenBank/DDBJ databases">
        <authorList>
            <consortium name="Lawrence Berkeley National Laboratory"/>
            <person name="Steindorff A."/>
            <person name="Hensen N."/>
            <person name="Bonometti L."/>
            <person name="Westerberg I."/>
            <person name="Brannstrom I.O."/>
            <person name="Guillou S."/>
            <person name="Cros-Aarteil S."/>
            <person name="Calhoun S."/>
            <person name="Haridas S."/>
            <person name="Kuo A."/>
            <person name="Mondo S."/>
            <person name="Pangilinan J."/>
            <person name="Riley R."/>
            <person name="Labutti K."/>
            <person name="Andreopoulos B."/>
            <person name="Lipzen A."/>
            <person name="Chen C."/>
            <person name="Yanf M."/>
            <person name="Daum C."/>
            <person name="Ng V."/>
            <person name="Clum A."/>
            <person name="Ohm R."/>
            <person name="Martin F."/>
            <person name="Silar P."/>
            <person name="Natvig D."/>
            <person name="Lalanne C."/>
            <person name="Gautier V."/>
            <person name="Ament-Velasquez S.L."/>
            <person name="Kruys A."/>
            <person name="Hutchinson M.I."/>
            <person name="Powell A.J."/>
            <person name="Barry K."/>
            <person name="Miller A.N."/>
            <person name="Grigoriev I.V."/>
            <person name="Debuchy R."/>
            <person name="Gladieux P."/>
            <person name="Thoren M.H."/>
            <person name="Johannesson H."/>
        </authorList>
    </citation>
    <scope>NUCLEOTIDE SEQUENCE</scope>
    <source>
        <strain evidence="3">PSN293</strain>
    </source>
</reference>
<dbReference type="PANTHER" id="PTHR35395:SF1">
    <property type="entry name" value="DUF6536 DOMAIN-CONTAINING PROTEIN"/>
    <property type="match status" value="1"/>
</dbReference>
<dbReference type="Pfam" id="PF20163">
    <property type="entry name" value="DUF6536"/>
    <property type="match status" value="1"/>
</dbReference>
<feature type="transmembrane region" description="Helical" evidence="1">
    <location>
        <begin position="273"/>
        <end position="291"/>
    </location>
</feature>
<gene>
    <name evidence="3" type="ORF">QBC37DRAFT_282310</name>
</gene>
<feature type="transmembrane region" description="Helical" evidence="1">
    <location>
        <begin position="27"/>
        <end position="48"/>
    </location>
</feature>
<feature type="transmembrane region" description="Helical" evidence="1">
    <location>
        <begin position="532"/>
        <end position="553"/>
    </location>
</feature>
<protein>
    <recommendedName>
        <fullName evidence="2">DUF6536 domain-containing protein</fullName>
    </recommendedName>
</protein>
<comment type="caution">
    <text evidence="3">The sequence shown here is derived from an EMBL/GenBank/DDBJ whole genome shotgun (WGS) entry which is preliminary data.</text>
</comment>
<keyword evidence="4" id="KW-1185">Reference proteome</keyword>
<evidence type="ECO:0000313" key="4">
    <source>
        <dbReference type="Proteomes" id="UP001301769"/>
    </source>
</evidence>
<feature type="transmembrane region" description="Helical" evidence="1">
    <location>
        <begin position="435"/>
        <end position="454"/>
    </location>
</feature>
<feature type="transmembrane region" description="Helical" evidence="1">
    <location>
        <begin position="87"/>
        <end position="104"/>
    </location>
</feature>
<name>A0AAN7B710_9PEZI</name>
<sequence>MRHDSASPFGSVNVLSGSCQRVNLAKVWIQLAITTASLTLLAASNFAAQAWTALTREEIDRVHRSGDTVDIGIPSLRNITRISLPQRILWVVIFVLATTIHLVYSSAISSSSSASDYTVSVLGREEFLRFFSTHGSSTYPSPDAPQYQLSGHRQWENMTLQGLVQRYGTGFADDYRSVILVAESICNRHTYTRHAKDPSSAVLYRGVMQTMSEIPQTRWLCDLFDHSQIDFEGIHAAINKAAENNRPYDCIILSPWALSERVELECRLISSTLFWWLATSSNIFIAALLAVMSKLYKSTPLVTVGDVIDSYLCTPSSDFGPDEATYDFTTFKNLYRNRPMMEGVQHGGEKRRLWKAVGRTRWWLTILWRLFVLFIIAAGFAQTWRGEKFSRGFDSLRRTSMVLPHLTRSSSSTIQTSLQLVILANLPQLGMVVTYLLYNSLITIMVVELEWNTLGTKPKSLRVSQPRKNSSQRGTFFLSLPYRFAIPLLLVSGGLQWLVGQSLFFAEVDLWDEKGRRLGGEAILTLGYSHLALFWLLILGVLAWLPAVLTGFLGRLPTEGMPLLGSCSAVVAACSHLHQGEGDMLPEERRAAAGELLLWGLARPAQGTSGSEQHGERLGFSAHNIATPSR</sequence>
<evidence type="ECO:0000256" key="1">
    <source>
        <dbReference type="SAM" id="Phobius"/>
    </source>
</evidence>
<evidence type="ECO:0000259" key="2">
    <source>
        <dbReference type="Pfam" id="PF20163"/>
    </source>
</evidence>
<feature type="transmembrane region" description="Helical" evidence="1">
    <location>
        <begin position="475"/>
        <end position="499"/>
    </location>
</feature>
<dbReference type="Proteomes" id="UP001301769">
    <property type="component" value="Unassembled WGS sequence"/>
</dbReference>
<keyword evidence="1" id="KW-0472">Membrane</keyword>
<proteinExistence type="predicted"/>
<organism evidence="3 4">
    <name type="scientific">Rhypophila decipiens</name>
    <dbReference type="NCBI Taxonomy" id="261697"/>
    <lineage>
        <taxon>Eukaryota</taxon>
        <taxon>Fungi</taxon>
        <taxon>Dikarya</taxon>
        <taxon>Ascomycota</taxon>
        <taxon>Pezizomycotina</taxon>
        <taxon>Sordariomycetes</taxon>
        <taxon>Sordariomycetidae</taxon>
        <taxon>Sordariales</taxon>
        <taxon>Naviculisporaceae</taxon>
        <taxon>Rhypophila</taxon>
    </lineage>
</organism>
<reference evidence="3" key="1">
    <citation type="journal article" date="2023" name="Mol. Phylogenet. Evol.">
        <title>Genome-scale phylogeny and comparative genomics of the fungal order Sordariales.</title>
        <authorList>
            <person name="Hensen N."/>
            <person name="Bonometti L."/>
            <person name="Westerberg I."/>
            <person name="Brannstrom I.O."/>
            <person name="Guillou S."/>
            <person name="Cros-Aarteil S."/>
            <person name="Calhoun S."/>
            <person name="Haridas S."/>
            <person name="Kuo A."/>
            <person name="Mondo S."/>
            <person name="Pangilinan J."/>
            <person name="Riley R."/>
            <person name="LaButti K."/>
            <person name="Andreopoulos B."/>
            <person name="Lipzen A."/>
            <person name="Chen C."/>
            <person name="Yan M."/>
            <person name="Daum C."/>
            <person name="Ng V."/>
            <person name="Clum A."/>
            <person name="Steindorff A."/>
            <person name="Ohm R.A."/>
            <person name="Martin F."/>
            <person name="Silar P."/>
            <person name="Natvig D.O."/>
            <person name="Lalanne C."/>
            <person name="Gautier V."/>
            <person name="Ament-Velasquez S.L."/>
            <person name="Kruys A."/>
            <person name="Hutchinson M.I."/>
            <person name="Powell A.J."/>
            <person name="Barry K."/>
            <person name="Miller A.N."/>
            <person name="Grigoriev I.V."/>
            <person name="Debuchy R."/>
            <person name="Gladieux P."/>
            <person name="Hiltunen Thoren M."/>
            <person name="Johannesson H."/>
        </authorList>
    </citation>
    <scope>NUCLEOTIDE SEQUENCE</scope>
    <source>
        <strain evidence="3">PSN293</strain>
    </source>
</reference>